<organism evidence="2">
    <name type="scientific">uncultured marine thaumarchaeote AD1000_69_E02</name>
    <dbReference type="NCBI Taxonomy" id="1455932"/>
    <lineage>
        <taxon>Archaea</taxon>
        <taxon>Nitrososphaerota</taxon>
        <taxon>environmental samples</taxon>
    </lineage>
</organism>
<dbReference type="InterPro" id="IPR025847">
    <property type="entry name" value="MEDS_domain"/>
</dbReference>
<protein>
    <recommendedName>
        <fullName evidence="1">MEDS domain-containing protein</fullName>
    </recommendedName>
</protein>
<evidence type="ECO:0000259" key="1">
    <source>
        <dbReference type="Pfam" id="PF14417"/>
    </source>
</evidence>
<dbReference type="Pfam" id="PF14417">
    <property type="entry name" value="MEDS"/>
    <property type="match status" value="1"/>
</dbReference>
<proteinExistence type="predicted"/>
<name>A0A075G1Q3_9ARCH</name>
<reference evidence="2" key="1">
    <citation type="journal article" date="2014" name="Genome Biol. Evol.">
        <title>Pangenome evidence for extensive interdomain horizontal transfer affecting lineage core and shell genes in uncultured planktonic thaumarchaeota and euryarchaeota.</title>
        <authorList>
            <person name="Deschamps P."/>
            <person name="Zivanovic Y."/>
            <person name="Moreira D."/>
            <person name="Rodriguez-Valera F."/>
            <person name="Lopez-Garcia P."/>
        </authorList>
    </citation>
    <scope>NUCLEOTIDE SEQUENCE</scope>
</reference>
<sequence>MSQTVDLGQFFDNLERTHIVYFHDGGEGSKNTEFNFIKKGIDKKQHCFYTTQKPEEILNQMKEFGIDTEANSEFLHVIKIPEKFEDYSKMILDKIAELPQDSEVRVISTHYFDFNSEEKTDRMAEIEQCVDDDFHKINGNFVCSFAVNKITNDIRNRFLNQLLDSHKAIVFQTEKTGTEVFTLP</sequence>
<accession>A0A075G1Q3</accession>
<evidence type="ECO:0000313" key="2">
    <source>
        <dbReference type="EMBL" id="AIE95681.1"/>
    </source>
</evidence>
<dbReference type="AlphaFoldDB" id="A0A075G1Q3"/>
<feature type="domain" description="MEDS" evidence="1">
    <location>
        <begin position="17"/>
        <end position="154"/>
    </location>
</feature>
<dbReference type="EMBL" id="KF900458">
    <property type="protein sequence ID" value="AIE95681.1"/>
    <property type="molecule type" value="Genomic_DNA"/>
</dbReference>